<dbReference type="InParanoid" id="Q5BH72"/>
<dbReference type="Pfam" id="PF25767">
    <property type="entry name" value="ARM_TBCD_2nd"/>
    <property type="match status" value="2"/>
</dbReference>
<dbReference type="InterPro" id="IPR011989">
    <property type="entry name" value="ARM-like"/>
</dbReference>
<dbReference type="InterPro" id="IPR058033">
    <property type="entry name" value="ARM_TBCD_2nd"/>
</dbReference>
<dbReference type="STRING" id="227321.Q5BH72"/>
<dbReference type="GO" id="GO:0007023">
    <property type="term" value="P:post-chaperonin tubulin folding pathway"/>
    <property type="evidence" value="ECO:0007669"/>
    <property type="project" value="InterPro"/>
</dbReference>
<dbReference type="PANTHER" id="PTHR12658">
    <property type="entry name" value="BETA-TUBULIN COFACTOR D"/>
    <property type="match status" value="1"/>
</dbReference>
<organism evidence="4 5">
    <name type="scientific">Emericella nidulans (strain FGSC A4 / ATCC 38163 / CBS 112.46 / NRRL 194 / M139)</name>
    <name type="common">Aspergillus nidulans</name>
    <dbReference type="NCBI Taxonomy" id="227321"/>
    <lineage>
        <taxon>Eukaryota</taxon>
        <taxon>Fungi</taxon>
        <taxon>Dikarya</taxon>
        <taxon>Ascomycota</taxon>
        <taxon>Pezizomycotina</taxon>
        <taxon>Eurotiomycetes</taxon>
        <taxon>Eurotiomycetidae</taxon>
        <taxon>Eurotiales</taxon>
        <taxon>Aspergillaceae</taxon>
        <taxon>Aspergillus</taxon>
        <taxon>Aspergillus subgen. Nidulantes</taxon>
    </lineage>
</organism>
<dbReference type="AlphaFoldDB" id="Q5BH72"/>
<dbReference type="EMBL" id="BN001308">
    <property type="protein sequence ID" value="CBF90185.1"/>
    <property type="molecule type" value="Genomic_DNA"/>
</dbReference>
<reference evidence="5" key="2">
    <citation type="journal article" date="2009" name="Fungal Genet. Biol.">
        <title>The 2008 update of the Aspergillus nidulans genome annotation: a community effort.</title>
        <authorList>
            <person name="Wortman J.R."/>
            <person name="Gilsenan J.M."/>
            <person name="Joardar V."/>
            <person name="Deegan J."/>
            <person name="Clutterbuck J."/>
            <person name="Andersen M.R."/>
            <person name="Archer D."/>
            <person name="Bencina M."/>
            <person name="Braus G."/>
            <person name="Coutinho P."/>
            <person name="von Dohren H."/>
            <person name="Doonan J."/>
            <person name="Driessen A.J."/>
            <person name="Durek P."/>
            <person name="Espeso E."/>
            <person name="Fekete E."/>
            <person name="Flipphi M."/>
            <person name="Estrada C.G."/>
            <person name="Geysens S."/>
            <person name="Goldman G."/>
            <person name="de Groot P.W."/>
            <person name="Hansen K."/>
            <person name="Harris S.D."/>
            <person name="Heinekamp T."/>
            <person name="Helmstaedt K."/>
            <person name="Henrissat B."/>
            <person name="Hofmann G."/>
            <person name="Homan T."/>
            <person name="Horio T."/>
            <person name="Horiuchi H."/>
            <person name="James S."/>
            <person name="Jones M."/>
            <person name="Karaffa L."/>
            <person name="Karanyi Z."/>
            <person name="Kato M."/>
            <person name="Keller N."/>
            <person name="Kelly D.E."/>
            <person name="Kiel J.A."/>
            <person name="Kim J.M."/>
            <person name="van der Klei I.J."/>
            <person name="Klis F.M."/>
            <person name="Kovalchuk A."/>
            <person name="Krasevec N."/>
            <person name="Kubicek C.P."/>
            <person name="Liu B."/>
            <person name="Maccabe A."/>
            <person name="Meyer V."/>
            <person name="Mirabito P."/>
            <person name="Miskei M."/>
            <person name="Mos M."/>
            <person name="Mullins J."/>
            <person name="Nelson D.R."/>
            <person name="Nielsen J."/>
            <person name="Oakley B.R."/>
            <person name="Osmani S.A."/>
            <person name="Pakula T."/>
            <person name="Paszewski A."/>
            <person name="Paulsen I."/>
            <person name="Pilsyk S."/>
            <person name="Pocsi I."/>
            <person name="Punt P.J."/>
            <person name="Ram A.F."/>
            <person name="Ren Q."/>
            <person name="Robellet X."/>
            <person name="Robson G."/>
            <person name="Seiboth B."/>
            <person name="van Solingen P."/>
            <person name="Specht T."/>
            <person name="Sun J."/>
            <person name="Taheri-Talesh N."/>
            <person name="Takeshita N."/>
            <person name="Ussery D."/>
            <person name="vanKuyk P.A."/>
            <person name="Visser H."/>
            <person name="van de Vondervoort P.J."/>
            <person name="de Vries R.P."/>
            <person name="Walton J."/>
            <person name="Xiang X."/>
            <person name="Xiong Y."/>
            <person name="Zeng A.P."/>
            <person name="Brandt B.W."/>
            <person name="Cornell M.J."/>
            <person name="van den Hondel C.A."/>
            <person name="Visser J."/>
            <person name="Oliver S.G."/>
            <person name="Turner G."/>
        </authorList>
    </citation>
    <scope>GENOME REANNOTATION</scope>
    <source>
        <strain evidence="5">FGSC A4 / ATCC 38163 / CBS 112.46 / NRRL 194 / M139</strain>
    </source>
</reference>
<dbReference type="InterPro" id="IPR033162">
    <property type="entry name" value="TBCD"/>
</dbReference>
<dbReference type="Pfam" id="PF12612">
    <property type="entry name" value="TFCD_C"/>
    <property type="match status" value="1"/>
</dbReference>
<dbReference type="HOGENOM" id="CLU_003043_3_0_1"/>
<keyword evidence="1" id="KW-0143">Chaperone</keyword>
<sequence length="1189" mass="132038">MDAADDREVKLQRASGDLVKEFLDKLPSLLWKPQNAQKHAQVPRRWTLASKTERLVNLLEPFQEWPQLLDPHLQSLLPPLVDALLAYLLTHRGQYASAKAKQQSKALYPLPRAVCRLLYTFCKVRGVKVISRFLNNEPKYFDPLLRAFIDWDAAQPDDASEDIPRRLVWEERYVLLIWLSHLLLAPFDLSSMSSNDMPVPNQDNELVRSLSPETPAVARSLLSVALTYVNVAGKEREAATMLLARLALRRDMQALGLLKSLTYWAFTVIHPPAGTEPSAVYAYLGVLSFLARLTGSGQAEDLAPLVVPLFQQIMRLVQGDTQVSKIILSSALARKTMIKIVRSITVMALSLSERSSSPLSDDQVSYTLEETINHCLNALADKDTPIRFAASKSLSIVTLKLDPDMATEVIEAVTGSLEENILYETRQGKIITPSEARRVGTSTLKRNLSAVDAQRWQGLILTLGHLLFRHAPPAQQLPNVLQPLVSGLDFEQRSSTGTSVGTGVRDAACFGIWAISRKYTTQELLAINRQAIHSSVAQDEVSILQMLAIELVCAACVDPSSNIRRGASAALQELIGRHPNTIVEGISLVQAVDYHSVARRSRAMVDVAKATVALSSLYWSPLVESLMQWRGIGSADAESRRHAARALGLLSTQKANKSVLIVLQKLWVKLHSIPRSDTETRHGCLLAIASVIDAFRTMDTEGLKEAKDDALEVAKQISKLWEIFNLPVGPKKDDLILQASRPELTAEASSCLISSLSQSSARIEELTGSVPPSDLLGEACRTLMLCLSRSDEISIEASSEAISQLWLLLPSTKKAEILQTWFSHIRVTRNLPTGRGQISSLGSIFTKLTATDLTRWSVIEELICCAEKEELIEKRVAAIKSFTIGVLPHIDVTENIAQSLVGFLNDYTTDRRGDIGSLVRLEGIQAAKVVLQRKTSVTNPCHIQDIVGCLCRLAAEKLDKVRFEAWLCLQIFWETASNFPSLSRRYEHFSQVSTTEYFAQLLELQAIDWLRLPLFQGMATSAVAGAEGLIRSTRSALIQYINNHPAERHPEIANAIIDDLLLALSEKLTDERYAIPILETVAFLLDGYVALRKLFVLVQKAHFKTSSIAKLEAAIRAYAPLSRLDQVRAGVLKKLTGMLLHPFPRVRATTAEYLFMETELELLKLEDWTNQPSKLKPKVEELRGFLACE</sequence>
<dbReference type="OrthoDB" id="10253476at2759"/>
<feature type="domain" description="Tubulin-folding cofactor D ARM repeats" evidence="3">
    <location>
        <begin position="450"/>
        <end position="586"/>
    </location>
</feature>
<evidence type="ECO:0000256" key="1">
    <source>
        <dbReference type="ARBA" id="ARBA00023186"/>
    </source>
</evidence>
<dbReference type="Gene3D" id="1.25.10.10">
    <property type="entry name" value="Leucine-rich Repeat Variant"/>
    <property type="match status" value="1"/>
</dbReference>
<dbReference type="KEGG" id="ani:ANIA_00108"/>
<dbReference type="VEuPathDB" id="FungiDB:AN0108"/>
<dbReference type="InterPro" id="IPR022577">
    <property type="entry name" value="TBCD_C"/>
</dbReference>
<proteinExistence type="predicted"/>
<accession>Q5BH72</accession>
<evidence type="ECO:0000259" key="3">
    <source>
        <dbReference type="Pfam" id="PF25767"/>
    </source>
</evidence>
<feature type="domain" description="Tubulin-folding cofactor D C-terminal" evidence="2">
    <location>
        <begin position="944"/>
        <end position="1110"/>
    </location>
</feature>
<dbReference type="OMA" id="EPHEAWH"/>
<dbReference type="GO" id="GO:0048487">
    <property type="term" value="F:beta-tubulin binding"/>
    <property type="evidence" value="ECO:0000318"/>
    <property type="project" value="GO_Central"/>
</dbReference>
<dbReference type="GO" id="GO:0000226">
    <property type="term" value="P:microtubule cytoskeleton organization"/>
    <property type="evidence" value="ECO:0000318"/>
    <property type="project" value="GO_Central"/>
</dbReference>
<evidence type="ECO:0000313" key="4">
    <source>
        <dbReference type="EMBL" id="CBF90185.1"/>
    </source>
</evidence>
<dbReference type="GeneID" id="2875886"/>
<dbReference type="eggNOG" id="KOG1943">
    <property type="taxonomic scope" value="Eukaryota"/>
</dbReference>
<dbReference type="GO" id="GO:0006457">
    <property type="term" value="P:protein folding"/>
    <property type="evidence" value="ECO:0000318"/>
    <property type="project" value="GO_Central"/>
</dbReference>
<gene>
    <name evidence="4" type="ORF">ANIA_00108</name>
</gene>
<dbReference type="Proteomes" id="UP000000560">
    <property type="component" value="Chromosome VIII"/>
</dbReference>
<feature type="domain" description="Tubulin-folding cofactor D ARM repeats" evidence="3">
    <location>
        <begin position="356"/>
        <end position="438"/>
    </location>
</feature>
<dbReference type="Pfam" id="PF23579">
    <property type="entry name" value="ARM_TBCD"/>
    <property type="match status" value="1"/>
</dbReference>
<accession>C8VQL8</accession>
<protein>
    <submittedName>
        <fullName evidence="4">Tubulin-specific chaperone D, putative (AFU_orthologue AFUA_5G11940)</fullName>
    </submittedName>
</protein>
<dbReference type="SUPFAM" id="SSF48371">
    <property type="entry name" value="ARM repeat"/>
    <property type="match status" value="2"/>
</dbReference>
<dbReference type="PANTHER" id="PTHR12658:SF0">
    <property type="entry name" value="TUBULIN-SPECIFIC CHAPERONE D"/>
    <property type="match status" value="1"/>
</dbReference>
<dbReference type="GO" id="GO:0005096">
    <property type="term" value="F:GTPase activator activity"/>
    <property type="evidence" value="ECO:0000318"/>
    <property type="project" value="GO_Central"/>
</dbReference>
<evidence type="ECO:0000259" key="2">
    <source>
        <dbReference type="Pfam" id="PF12612"/>
    </source>
</evidence>
<keyword evidence="5" id="KW-1185">Reference proteome</keyword>
<dbReference type="GO" id="GO:0007021">
    <property type="term" value="P:tubulin complex assembly"/>
    <property type="evidence" value="ECO:0007669"/>
    <property type="project" value="InterPro"/>
</dbReference>
<name>Q5BH72_EMENI</name>
<evidence type="ECO:0000313" key="5">
    <source>
        <dbReference type="Proteomes" id="UP000000560"/>
    </source>
</evidence>
<dbReference type="RefSeq" id="XP_657712.1">
    <property type="nucleotide sequence ID" value="XM_652620.1"/>
</dbReference>
<reference evidence="5" key="1">
    <citation type="journal article" date="2005" name="Nature">
        <title>Sequencing of Aspergillus nidulans and comparative analysis with A. fumigatus and A. oryzae.</title>
        <authorList>
            <person name="Galagan J.E."/>
            <person name="Calvo S.E."/>
            <person name="Cuomo C."/>
            <person name="Ma L.J."/>
            <person name="Wortman J.R."/>
            <person name="Batzoglou S."/>
            <person name="Lee S.I."/>
            <person name="Basturkmen M."/>
            <person name="Spevak C.C."/>
            <person name="Clutterbuck J."/>
            <person name="Kapitonov V."/>
            <person name="Jurka J."/>
            <person name="Scazzocchio C."/>
            <person name="Farman M."/>
            <person name="Butler J."/>
            <person name="Purcell S."/>
            <person name="Harris S."/>
            <person name="Braus G.H."/>
            <person name="Draht O."/>
            <person name="Busch S."/>
            <person name="D'Enfert C."/>
            <person name="Bouchier C."/>
            <person name="Goldman G.H."/>
            <person name="Bell-Pedersen D."/>
            <person name="Griffiths-Jones S."/>
            <person name="Doonan J.H."/>
            <person name="Yu J."/>
            <person name="Vienken K."/>
            <person name="Pain A."/>
            <person name="Freitag M."/>
            <person name="Selker E.U."/>
            <person name="Archer D.B."/>
            <person name="Penalva M.A."/>
            <person name="Oakley B.R."/>
            <person name="Momany M."/>
            <person name="Tanaka T."/>
            <person name="Kumagai T."/>
            <person name="Asai K."/>
            <person name="Machida M."/>
            <person name="Nierman W.C."/>
            <person name="Denning D.W."/>
            <person name="Caddick M."/>
            <person name="Hynes M."/>
            <person name="Paoletti M."/>
            <person name="Fischer R."/>
            <person name="Miller B."/>
            <person name="Dyer P."/>
            <person name="Sachs M.S."/>
            <person name="Osmani S.A."/>
            <person name="Birren B.W."/>
        </authorList>
    </citation>
    <scope>NUCLEOTIDE SEQUENCE [LARGE SCALE GENOMIC DNA]</scope>
    <source>
        <strain evidence="5">FGSC A4 / ATCC 38163 / CBS 112.46 / NRRL 194 / M139</strain>
    </source>
</reference>
<dbReference type="InterPro" id="IPR016024">
    <property type="entry name" value="ARM-type_fold"/>
</dbReference>